<gene>
    <name evidence="7" type="ORF">ACFQRB_05700</name>
</gene>
<evidence type="ECO:0000256" key="1">
    <source>
        <dbReference type="ARBA" id="ARBA00022723"/>
    </source>
</evidence>
<dbReference type="Gene3D" id="2.40.40.20">
    <property type="match status" value="1"/>
</dbReference>
<dbReference type="AlphaFoldDB" id="A0ABD5XQX2"/>
<dbReference type="GO" id="GO:0046872">
    <property type="term" value="F:metal ion binding"/>
    <property type="evidence" value="ECO:0007669"/>
    <property type="project" value="UniProtKB-KW"/>
</dbReference>
<dbReference type="Proteomes" id="UP001596368">
    <property type="component" value="Unassembled WGS sequence"/>
</dbReference>
<evidence type="ECO:0000256" key="3">
    <source>
        <dbReference type="ARBA" id="ARBA00023014"/>
    </source>
</evidence>
<keyword evidence="3" id="KW-0411">Iron-sulfur</keyword>
<feature type="domain" description="Molybdopterin dinucleotide-binding" evidence="6">
    <location>
        <begin position="322"/>
        <end position="412"/>
    </location>
</feature>
<dbReference type="PANTHER" id="PTHR43105:SF2">
    <property type="entry name" value="RESPIRATORY NITRATE REDUCTASE 2 ALPHA CHAIN"/>
    <property type="match status" value="1"/>
</dbReference>
<feature type="domain" description="Molybdopterin oxidoreductase" evidence="5">
    <location>
        <begin position="20"/>
        <end position="123"/>
    </location>
</feature>
<keyword evidence="2" id="KW-0408">Iron</keyword>
<dbReference type="CDD" id="cd02775">
    <property type="entry name" value="MopB_CT"/>
    <property type="match status" value="1"/>
</dbReference>
<evidence type="ECO:0000256" key="4">
    <source>
        <dbReference type="SAM" id="MobiDB-lite"/>
    </source>
</evidence>
<feature type="region of interest" description="Disordered" evidence="4">
    <location>
        <begin position="487"/>
        <end position="523"/>
    </location>
</feature>
<dbReference type="InterPro" id="IPR006657">
    <property type="entry name" value="MoPterin_dinucl-bd_dom"/>
</dbReference>
<evidence type="ECO:0000259" key="6">
    <source>
        <dbReference type="Pfam" id="PF01568"/>
    </source>
</evidence>
<proteinExistence type="predicted"/>
<dbReference type="InterPro" id="IPR009010">
    <property type="entry name" value="Asp_de-COase-like_dom_sf"/>
</dbReference>
<dbReference type="InterPro" id="IPR006656">
    <property type="entry name" value="Mopterin_OxRdtase"/>
</dbReference>
<feature type="compositionally biased region" description="Low complexity" evidence="4">
    <location>
        <begin position="189"/>
        <end position="242"/>
    </location>
</feature>
<keyword evidence="8" id="KW-1185">Reference proteome</keyword>
<dbReference type="Pfam" id="PF01568">
    <property type="entry name" value="Molydop_binding"/>
    <property type="match status" value="1"/>
</dbReference>
<feature type="compositionally biased region" description="Basic residues" evidence="4">
    <location>
        <begin position="243"/>
        <end position="253"/>
    </location>
</feature>
<comment type="caution">
    <text evidence="7">The sequence shown here is derived from an EMBL/GenBank/DDBJ whole genome shotgun (WGS) entry which is preliminary data.</text>
</comment>
<dbReference type="EMBL" id="JBHSZG010000001">
    <property type="protein sequence ID" value="MFC7136191.1"/>
    <property type="molecule type" value="Genomic_DNA"/>
</dbReference>
<evidence type="ECO:0000313" key="7">
    <source>
        <dbReference type="EMBL" id="MFC7136191.1"/>
    </source>
</evidence>
<feature type="region of interest" description="Disordered" evidence="4">
    <location>
        <begin position="181"/>
        <end position="275"/>
    </location>
</feature>
<dbReference type="PANTHER" id="PTHR43105">
    <property type="entry name" value="RESPIRATORY NITRATE REDUCTASE"/>
    <property type="match status" value="1"/>
</dbReference>
<dbReference type="Pfam" id="PF00384">
    <property type="entry name" value="Molybdopterin"/>
    <property type="match status" value="1"/>
</dbReference>
<dbReference type="SUPFAM" id="SSF53706">
    <property type="entry name" value="Formate dehydrogenase/DMSO reductase, domains 1-3"/>
    <property type="match status" value="1"/>
</dbReference>
<name>A0ABD5XQX2_9EURY</name>
<feature type="region of interest" description="Disordered" evidence="4">
    <location>
        <begin position="293"/>
        <end position="321"/>
    </location>
</feature>
<organism evidence="7 8">
    <name type="scientific">Halobaculum litoreum</name>
    <dbReference type="NCBI Taxonomy" id="3031998"/>
    <lineage>
        <taxon>Archaea</taxon>
        <taxon>Methanobacteriati</taxon>
        <taxon>Methanobacteriota</taxon>
        <taxon>Stenosarchaea group</taxon>
        <taxon>Halobacteria</taxon>
        <taxon>Halobacteriales</taxon>
        <taxon>Haloferacaceae</taxon>
        <taxon>Halobaculum</taxon>
    </lineage>
</organism>
<dbReference type="InterPro" id="IPR050123">
    <property type="entry name" value="Prok_molybdopt-oxidoreductase"/>
</dbReference>
<evidence type="ECO:0000256" key="2">
    <source>
        <dbReference type="ARBA" id="ARBA00023004"/>
    </source>
</evidence>
<accession>A0ABD5XQX2</accession>
<dbReference type="GO" id="GO:0051536">
    <property type="term" value="F:iron-sulfur cluster binding"/>
    <property type="evidence" value="ECO:0007669"/>
    <property type="project" value="UniProtKB-KW"/>
</dbReference>
<reference evidence="7 8" key="1">
    <citation type="journal article" date="2019" name="Int. J. Syst. Evol. Microbiol.">
        <title>The Global Catalogue of Microorganisms (GCM) 10K type strain sequencing project: providing services to taxonomists for standard genome sequencing and annotation.</title>
        <authorList>
            <consortium name="The Broad Institute Genomics Platform"/>
            <consortium name="The Broad Institute Genome Sequencing Center for Infectious Disease"/>
            <person name="Wu L."/>
            <person name="Ma J."/>
        </authorList>
    </citation>
    <scope>NUCLEOTIDE SEQUENCE [LARGE SCALE GENOMIC DNA]</scope>
    <source>
        <strain evidence="7 8">DT92</strain>
    </source>
</reference>
<dbReference type="Gene3D" id="3.40.50.740">
    <property type="match status" value="1"/>
</dbReference>
<protein>
    <submittedName>
        <fullName evidence="7">Molybdopterin dinucleotide binding domain-containing protein</fullName>
    </submittedName>
</protein>
<keyword evidence="1" id="KW-0479">Metal-binding</keyword>
<evidence type="ECO:0000259" key="5">
    <source>
        <dbReference type="Pfam" id="PF00384"/>
    </source>
</evidence>
<dbReference type="SUPFAM" id="SSF50692">
    <property type="entry name" value="ADC-like"/>
    <property type="match status" value="1"/>
</dbReference>
<evidence type="ECO:0000313" key="8">
    <source>
        <dbReference type="Proteomes" id="UP001596368"/>
    </source>
</evidence>
<sequence>MPQGDADEPVMPEDADSYTMSRPAVLWTMNCNLLNQTKHQEHVVENFVKHPDTGNELFIVSDMHMTYSARHADIVLPVPSWLECDYPDITVGPENPFLQMDSGVMDPIYDTKQDGEICALVAEKLDEKIPPEERNVDSYREYFAEFLDDDGDVKNYIQQALDAGMTTRDIDVEDLEDGPVRLQRRRIRGSPSTRRSTRTARSTRGPGAWSSTRRATASSNSVATTSTTSRAPRARRTAATNAGRRRKTRRTPLPRRGVPVLLQHPTPEVPHPLLVGDDRLEPRVVGPRLRVDQRRPRRHRPPGRRLLVPDRRGETNDAPPLGEAFVEIHPEDAADIDAENGDYVRITGKRGDLVVRAMVSERQRPRSAGDMGQLTIWHGWWPQHFPDDEENEDSIKGYNVTTNIWLDPAQETDDLVHKGVFGDPNISEEVEEDLAWHGATLEAGYEETVWAPTGTNRDDLVTVEKYEEADWWPGDARRDDLVESYIDGSLQGQGEGVSPDATDVQPTTRTRAQLPLRAPRGGT</sequence>